<feature type="non-terminal residue" evidence="1">
    <location>
        <position position="92"/>
    </location>
</feature>
<evidence type="ECO:0000313" key="2">
    <source>
        <dbReference type="Proteomes" id="UP000789366"/>
    </source>
</evidence>
<keyword evidence="2" id="KW-1185">Reference proteome</keyword>
<sequence>HTAFAKNTLVSSKMNLFSGGFVLKMQDTMWNGNHQSMIIEEDYFIYDNKTKSYINLHGQPKGLKWEPNSDVVDCCACRLMASQPDFLAQHGQ</sequence>
<dbReference type="EMBL" id="CAJVPW010042015">
    <property type="protein sequence ID" value="CAG8749441.1"/>
    <property type="molecule type" value="Genomic_DNA"/>
</dbReference>
<reference evidence="1" key="1">
    <citation type="submission" date="2021-06" db="EMBL/GenBank/DDBJ databases">
        <authorList>
            <person name="Kallberg Y."/>
            <person name="Tangrot J."/>
            <person name="Rosling A."/>
        </authorList>
    </citation>
    <scope>NUCLEOTIDE SEQUENCE</scope>
    <source>
        <strain evidence="1">28 12/20/2015</strain>
    </source>
</reference>
<organism evidence="1 2">
    <name type="scientific">Cetraspora pellucida</name>
    <dbReference type="NCBI Taxonomy" id="1433469"/>
    <lineage>
        <taxon>Eukaryota</taxon>
        <taxon>Fungi</taxon>
        <taxon>Fungi incertae sedis</taxon>
        <taxon>Mucoromycota</taxon>
        <taxon>Glomeromycotina</taxon>
        <taxon>Glomeromycetes</taxon>
        <taxon>Diversisporales</taxon>
        <taxon>Gigasporaceae</taxon>
        <taxon>Cetraspora</taxon>
    </lineage>
</organism>
<gene>
    <name evidence="1" type="ORF">SPELUC_LOCUS14384</name>
</gene>
<name>A0ACA9QI50_9GLOM</name>
<proteinExistence type="predicted"/>
<protein>
    <submittedName>
        <fullName evidence="1">13820_t:CDS:1</fullName>
    </submittedName>
</protein>
<feature type="non-terminal residue" evidence="1">
    <location>
        <position position="1"/>
    </location>
</feature>
<evidence type="ECO:0000313" key="1">
    <source>
        <dbReference type="EMBL" id="CAG8749441.1"/>
    </source>
</evidence>
<accession>A0ACA9QI50</accession>
<comment type="caution">
    <text evidence="1">The sequence shown here is derived from an EMBL/GenBank/DDBJ whole genome shotgun (WGS) entry which is preliminary data.</text>
</comment>
<dbReference type="Proteomes" id="UP000789366">
    <property type="component" value="Unassembled WGS sequence"/>
</dbReference>